<dbReference type="AlphaFoldDB" id="W6QR73"/>
<evidence type="ECO:0000313" key="3">
    <source>
        <dbReference type="Proteomes" id="UP000030686"/>
    </source>
</evidence>
<keyword evidence="1" id="KW-1133">Transmembrane helix</keyword>
<keyword evidence="3" id="KW-1185">Reference proteome</keyword>
<keyword evidence="1" id="KW-0472">Membrane</keyword>
<organism evidence="2 3">
    <name type="scientific">Penicillium roqueforti (strain FM164)</name>
    <dbReference type="NCBI Taxonomy" id="1365484"/>
    <lineage>
        <taxon>Eukaryota</taxon>
        <taxon>Fungi</taxon>
        <taxon>Dikarya</taxon>
        <taxon>Ascomycota</taxon>
        <taxon>Pezizomycotina</taxon>
        <taxon>Eurotiomycetes</taxon>
        <taxon>Eurotiomycetidae</taxon>
        <taxon>Eurotiales</taxon>
        <taxon>Aspergillaceae</taxon>
        <taxon>Penicillium</taxon>
    </lineage>
</organism>
<protein>
    <submittedName>
        <fullName evidence="2">Uncharacterized protein</fullName>
    </submittedName>
</protein>
<reference evidence="2" key="1">
    <citation type="journal article" date="2014" name="Nat. Commun.">
        <title>Multiple recent horizontal transfers of a large genomic region in cheese making fungi.</title>
        <authorList>
            <person name="Cheeseman K."/>
            <person name="Ropars J."/>
            <person name="Renault P."/>
            <person name="Dupont J."/>
            <person name="Gouzy J."/>
            <person name="Branca A."/>
            <person name="Abraham A.L."/>
            <person name="Ceppi M."/>
            <person name="Conseiller E."/>
            <person name="Debuchy R."/>
            <person name="Malagnac F."/>
            <person name="Goarin A."/>
            <person name="Silar P."/>
            <person name="Lacoste S."/>
            <person name="Sallet E."/>
            <person name="Bensimon A."/>
            <person name="Giraud T."/>
            <person name="Brygoo Y."/>
        </authorList>
    </citation>
    <scope>NUCLEOTIDE SEQUENCE [LARGE SCALE GENOMIC DNA]</scope>
    <source>
        <strain evidence="2">FM164</strain>
    </source>
</reference>
<evidence type="ECO:0000256" key="1">
    <source>
        <dbReference type="SAM" id="Phobius"/>
    </source>
</evidence>
<accession>W6QR73</accession>
<feature type="transmembrane region" description="Helical" evidence="1">
    <location>
        <begin position="26"/>
        <end position="44"/>
    </location>
</feature>
<evidence type="ECO:0000313" key="2">
    <source>
        <dbReference type="EMBL" id="CDM38471.1"/>
    </source>
</evidence>
<dbReference type="EMBL" id="HG792026">
    <property type="protein sequence ID" value="CDM38471.1"/>
    <property type="molecule type" value="Genomic_DNA"/>
</dbReference>
<proteinExistence type="predicted"/>
<dbReference type="Proteomes" id="UP000030686">
    <property type="component" value="Unassembled WGS sequence"/>
</dbReference>
<sequence>MVRMSQSGFNWTGLDPLSFFTLADDIFLYILMLLLSDEVYWVEFRLARFD</sequence>
<dbReference type="STRING" id="1365484.W6QR73"/>
<keyword evidence="1" id="KW-0812">Transmembrane</keyword>
<gene>
    <name evidence="2" type="ORF">PROQFM164_S12g000080</name>
</gene>
<name>W6QR73_PENRF</name>